<reference evidence="1" key="1">
    <citation type="submission" date="2019-08" db="EMBL/GenBank/DDBJ databases">
        <authorList>
            <person name="Kucharzyk K."/>
            <person name="Murdoch R.W."/>
            <person name="Higgins S."/>
            <person name="Loffler F."/>
        </authorList>
    </citation>
    <scope>NUCLEOTIDE SEQUENCE</scope>
</reference>
<evidence type="ECO:0000313" key="1">
    <source>
        <dbReference type="EMBL" id="MPM99434.1"/>
    </source>
</evidence>
<accession>A0A645EBL1</accession>
<comment type="caution">
    <text evidence="1">The sequence shown here is derived from an EMBL/GenBank/DDBJ whole genome shotgun (WGS) entry which is preliminary data.</text>
</comment>
<dbReference type="EMBL" id="VSSQ01045522">
    <property type="protein sequence ID" value="MPM99434.1"/>
    <property type="molecule type" value="Genomic_DNA"/>
</dbReference>
<gene>
    <name evidence="1" type="ORF">SDC9_146625</name>
</gene>
<protein>
    <submittedName>
        <fullName evidence="1">Uncharacterized protein</fullName>
    </submittedName>
</protein>
<sequence length="98" mass="11071">MTATVQIEFFDRFFGRSQNHIAPLVGGADNQPVGIGILLDRRRFRGHARNLNGFKADFTQSGETAVDPAGRFEIVAQRVELRRDLSFFHDDFLLVSGY</sequence>
<dbReference type="AlphaFoldDB" id="A0A645EBL1"/>
<name>A0A645EBL1_9ZZZZ</name>
<proteinExistence type="predicted"/>
<organism evidence="1">
    <name type="scientific">bioreactor metagenome</name>
    <dbReference type="NCBI Taxonomy" id="1076179"/>
    <lineage>
        <taxon>unclassified sequences</taxon>
        <taxon>metagenomes</taxon>
        <taxon>ecological metagenomes</taxon>
    </lineage>
</organism>